<accession>A0AAV6UXH1</accession>
<gene>
    <name evidence="1" type="ORF">JTE90_008053</name>
</gene>
<comment type="caution">
    <text evidence="1">The sequence shown here is derived from an EMBL/GenBank/DDBJ whole genome shotgun (WGS) entry which is preliminary data.</text>
</comment>
<proteinExistence type="predicted"/>
<protein>
    <submittedName>
        <fullName evidence="1">Uncharacterized protein</fullName>
    </submittedName>
</protein>
<organism evidence="1 2">
    <name type="scientific">Oedothorax gibbosus</name>
    <dbReference type="NCBI Taxonomy" id="931172"/>
    <lineage>
        <taxon>Eukaryota</taxon>
        <taxon>Metazoa</taxon>
        <taxon>Ecdysozoa</taxon>
        <taxon>Arthropoda</taxon>
        <taxon>Chelicerata</taxon>
        <taxon>Arachnida</taxon>
        <taxon>Araneae</taxon>
        <taxon>Araneomorphae</taxon>
        <taxon>Entelegynae</taxon>
        <taxon>Araneoidea</taxon>
        <taxon>Linyphiidae</taxon>
        <taxon>Erigoninae</taxon>
        <taxon>Oedothorax</taxon>
    </lineage>
</organism>
<sequence length="69" mass="7752">MSIQKGHKPNSHCVHYTNQTCPAKLDYNVEGKFTEKNQTPEPCFVQSSARLSGYRGLDLGTKSWCTNSM</sequence>
<dbReference type="EMBL" id="JAFNEN010000238">
    <property type="protein sequence ID" value="KAG8188488.1"/>
    <property type="molecule type" value="Genomic_DNA"/>
</dbReference>
<evidence type="ECO:0000313" key="2">
    <source>
        <dbReference type="Proteomes" id="UP000827092"/>
    </source>
</evidence>
<evidence type="ECO:0000313" key="1">
    <source>
        <dbReference type="EMBL" id="KAG8188488.1"/>
    </source>
</evidence>
<reference evidence="1 2" key="1">
    <citation type="journal article" date="2022" name="Nat. Ecol. Evol.">
        <title>A masculinizing supergene underlies an exaggerated male reproductive morph in a spider.</title>
        <authorList>
            <person name="Hendrickx F."/>
            <person name="De Corte Z."/>
            <person name="Sonet G."/>
            <person name="Van Belleghem S.M."/>
            <person name="Kostlbacher S."/>
            <person name="Vangestel C."/>
        </authorList>
    </citation>
    <scope>NUCLEOTIDE SEQUENCE [LARGE SCALE GENOMIC DNA]</scope>
    <source>
        <strain evidence="1">W744_W776</strain>
    </source>
</reference>
<dbReference type="Proteomes" id="UP000827092">
    <property type="component" value="Unassembled WGS sequence"/>
</dbReference>
<name>A0AAV6UXH1_9ARAC</name>
<keyword evidence="2" id="KW-1185">Reference proteome</keyword>
<dbReference type="AlphaFoldDB" id="A0AAV6UXH1"/>